<dbReference type="AlphaFoldDB" id="A0A9D1ANC8"/>
<reference evidence="5" key="2">
    <citation type="journal article" date="2021" name="PeerJ">
        <title>Extensive microbial diversity within the chicken gut microbiome revealed by metagenomics and culture.</title>
        <authorList>
            <person name="Gilroy R."/>
            <person name="Ravi A."/>
            <person name="Getino M."/>
            <person name="Pursley I."/>
            <person name="Horton D.L."/>
            <person name="Alikhan N.F."/>
            <person name="Baker D."/>
            <person name="Gharbi K."/>
            <person name="Hall N."/>
            <person name="Watson M."/>
            <person name="Adriaenssens E.M."/>
            <person name="Foster-Nyarko E."/>
            <person name="Jarju S."/>
            <person name="Secka A."/>
            <person name="Antonio M."/>
            <person name="Oren A."/>
            <person name="Chaudhuri R.R."/>
            <person name="La Ragione R."/>
            <person name="Hildebrand F."/>
            <person name="Pallen M.J."/>
        </authorList>
    </citation>
    <scope>NUCLEOTIDE SEQUENCE</scope>
    <source>
        <strain evidence="5">ChiSxjej1B13-7958</strain>
    </source>
</reference>
<dbReference type="InterPro" id="IPR023187">
    <property type="entry name" value="Tscrpt_reg_MarR-type_CS"/>
</dbReference>
<dbReference type="Pfam" id="PF12802">
    <property type="entry name" value="MarR_2"/>
    <property type="match status" value="1"/>
</dbReference>
<evidence type="ECO:0000259" key="4">
    <source>
        <dbReference type="PROSITE" id="PS50995"/>
    </source>
</evidence>
<evidence type="ECO:0000256" key="3">
    <source>
        <dbReference type="ARBA" id="ARBA00023163"/>
    </source>
</evidence>
<keyword evidence="1" id="KW-0805">Transcription regulation</keyword>
<proteinExistence type="predicted"/>
<dbReference type="GO" id="GO:0003677">
    <property type="term" value="F:DNA binding"/>
    <property type="evidence" value="ECO:0007669"/>
    <property type="project" value="UniProtKB-KW"/>
</dbReference>
<accession>A0A9D1ANC8</accession>
<name>A0A9D1ANC8_9FIRM</name>
<feature type="domain" description="HTH marR-type" evidence="4">
    <location>
        <begin position="5"/>
        <end position="141"/>
    </location>
</feature>
<protein>
    <submittedName>
        <fullName evidence="5">MarR family transcriptional regulator</fullName>
    </submittedName>
</protein>
<dbReference type="InterPro" id="IPR000835">
    <property type="entry name" value="HTH_MarR-typ"/>
</dbReference>
<organism evidence="5 6">
    <name type="scientific">Candidatus Caccousia avicola</name>
    <dbReference type="NCBI Taxonomy" id="2840721"/>
    <lineage>
        <taxon>Bacteria</taxon>
        <taxon>Bacillati</taxon>
        <taxon>Bacillota</taxon>
        <taxon>Clostridia</taxon>
        <taxon>Eubacteriales</taxon>
        <taxon>Oscillospiraceae</taxon>
        <taxon>Oscillospiraceae incertae sedis</taxon>
        <taxon>Candidatus Caccousia</taxon>
    </lineage>
</organism>
<dbReference type="InterPro" id="IPR036388">
    <property type="entry name" value="WH-like_DNA-bd_sf"/>
</dbReference>
<dbReference type="PROSITE" id="PS01117">
    <property type="entry name" value="HTH_MARR_1"/>
    <property type="match status" value="1"/>
</dbReference>
<dbReference type="SMART" id="SM00347">
    <property type="entry name" value="HTH_MARR"/>
    <property type="match status" value="1"/>
</dbReference>
<keyword evidence="3" id="KW-0804">Transcription</keyword>
<evidence type="ECO:0000256" key="2">
    <source>
        <dbReference type="ARBA" id="ARBA00023125"/>
    </source>
</evidence>
<dbReference type="Gene3D" id="1.10.10.10">
    <property type="entry name" value="Winged helix-like DNA-binding domain superfamily/Winged helix DNA-binding domain"/>
    <property type="match status" value="1"/>
</dbReference>
<dbReference type="EMBL" id="DVGZ01000029">
    <property type="protein sequence ID" value="HIR46628.1"/>
    <property type="molecule type" value="Genomic_DNA"/>
</dbReference>
<sequence length="151" mass="17583">MDERRKELARETLRLLPLLFRRLFQTSRRTALPDLPPTQLQTLMLLERAEGQANMTWLAEELCISRQQLTKVANCLEDRGFVRREQSAENRRMVFLTMTDLGRQAMQSVLCEALSTLEHSFESYSGEELDALISASKIMQQHLENDRRQEG</sequence>
<gene>
    <name evidence="5" type="ORF">IAB89_03055</name>
</gene>
<evidence type="ECO:0000256" key="1">
    <source>
        <dbReference type="ARBA" id="ARBA00023015"/>
    </source>
</evidence>
<dbReference type="PANTHER" id="PTHR42756:SF1">
    <property type="entry name" value="TRANSCRIPTIONAL REPRESSOR OF EMRAB OPERON"/>
    <property type="match status" value="1"/>
</dbReference>
<keyword evidence="2" id="KW-0238">DNA-binding</keyword>
<dbReference type="InterPro" id="IPR036390">
    <property type="entry name" value="WH_DNA-bd_sf"/>
</dbReference>
<reference evidence="5" key="1">
    <citation type="submission" date="2020-10" db="EMBL/GenBank/DDBJ databases">
        <authorList>
            <person name="Gilroy R."/>
        </authorList>
    </citation>
    <scope>NUCLEOTIDE SEQUENCE</scope>
    <source>
        <strain evidence="5">ChiSxjej1B13-7958</strain>
    </source>
</reference>
<evidence type="ECO:0000313" key="5">
    <source>
        <dbReference type="EMBL" id="HIR46628.1"/>
    </source>
</evidence>
<comment type="caution">
    <text evidence="5">The sequence shown here is derived from an EMBL/GenBank/DDBJ whole genome shotgun (WGS) entry which is preliminary data.</text>
</comment>
<dbReference type="Proteomes" id="UP000824242">
    <property type="component" value="Unassembled WGS sequence"/>
</dbReference>
<evidence type="ECO:0000313" key="6">
    <source>
        <dbReference type="Proteomes" id="UP000824242"/>
    </source>
</evidence>
<dbReference type="PROSITE" id="PS50995">
    <property type="entry name" value="HTH_MARR_2"/>
    <property type="match status" value="1"/>
</dbReference>
<dbReference type="PANTHER" id="PTHR42756">
    <property type="entry name" value="TRANSCRIPTIONAL REGULATOR, MARR"/>
    <property type="match status" value="1"/>
</dbReference>
<dbReference type="SUPFAM" id="SSF46785">
    <property type="entry name" value="Winged helix' DNA-binding domain"/>
    <property type="match status" value="1"/>
</dbReference>
<dbReference type="GO" id="GO:0003700">
    <property type="term" value="F:DNA-binding transcription factor activity"/>
    <property type="evidence" value="ECO:0007669"/>
    <property type="project" value="InterPro"/>
</dbReference>